<dbReference type="Proteomes" id="UP000249547">
    <property type="component" value="Unassembled WGS sequence"/>
</dbReference>
<evidence type="ECO:0000313" key="9">
    <source>
        <dbReference type="EMBL" id="RAJ05078.1"/>
    </source>
</evidence>
<evidence type="ECO:0000256" key="5">
    <source>
        <dbReference type="ARBA" id="ARBA00022989"/>
    </source>
</evidence>
<comment type="subcellular location">
    <subcellularLocation>
        <location evidence="1">Cell membrane</location>
        <topology evidence="1">Multi-pass membrane protein</topology>
    </subcellularLocation>
</comment>
<keyword evidence="10" id="KW-1185">Reference proteome</keyword>
<feature type="transmembrane region" description="Helical" evidence="8">
    <location>
        <begin position="285"/>
        <end position="301"/>
    </location>
</feature>
<feature type="transmembrane region" description="Helical" evidence="8">
    <location>
        <begin position="239"/>
        <end position="256"/>
    </location>
</feature>
<evidence type="ECO:0000256" key="6">
    <source>
        <dbReference type="ARBA" id="ARBA00023136"/>
    </source>
</evidence>
<feature type="transmembrane region" description="Helical" evidence="8">
    <location>
        <begin position="51"/>
        <end position="68"/>
    </location>
</feature>
<keyword evidence="6 8" id="KW-0472">Membrane</keyword>
<evidence type="ECO:0000256" key="2">
    <source>
        <dbReference type="ARBA" id="ARBA00022475"/>
    </source>
</evidence>
<name>A0A327QM27_9BACT</name>
<evidence type="ECO:0000256" key="8">
    <source>
        <dbReference type="SAM" id="Phobius"/>
    </source>
</evidence>
<sequence>MAVYALGTIILYIQSITTGRYNNFIIFKASLGHVLHGQPLYRLYPAEYFDYYLYHPSFPLLFAPFAVFPKEIGLFIWLMSSTAVFLYALYKLPMKRSTQTALGWMLVLELLNAIQSAQTNPAMTAFMLLAVMNMDRRKPALAALFTCLCFFIKGYGAIIGLLFLFFEDKWKYLLYCAFFGIVGTLLPLLFLSPAQLIQEYTDWFHLITSSTIKEDGSVMGMIHAIFGLQQPFAGQVDKYLLLVAGLGMIWALVKTWQRPTAPYTWLMLGYLMLWIVLFNQSTESPTYIIAVTGAAMGLLMLPKGRTIHILLCLLVVICCLCPTDLVPKFINRIAITYRLKALPTFLVLLYFQYYIGVKPRNVVL</sequence>
<feature type="transmembrane region" description="Helical" evidence="8">
    <location>
        <begin position="141"/>
        <end position="166"/>
    </location>
</feature>
<dbReference type="GO" id="GO:0016758">
    <property type="term" value="F:hexosyltransferase activity"/>
    <property type="evidence" value="ECO:0007669"/>
    <property type="project" value="InterPro"/>
</dbReference>
<dbReference type="InterPro" id="IPR018584">
    <property type="entry name" value="GT87"/>
</dbReference>
<feature type="transmembrane region" description="Helical" evidence="8">
    <location>
        <begin position="172"/>
        <end position="191"/>
    </location>
</feature>
<keyword evidence="4 8" id="KW-0812">Transmembrane</keyword>
<evidence type="ECO:0000256" key="3">
    <source>
        <dbReference type="ARBA" id="ARBA00022679"/>
    </source>
</evidence>
<evidence type="ECO:0000256" key="7">
    <source>
        <dbReference type="ARBA" id="ARBA00024033"/>
    </source>
</evidence>
<dbReference type="EMBL" id="QLLL01000004">
    <property type="protein sequence ID" value="RAJ05078.1"/>
    <property type="molecule type" value="Genomic_DNA"/>
</dbReference>
<dbReference type="GO" id="GO:0005886">
    <property type="term" value="C:plasma membrane"/>
    <property type="evidence" value="ECO:0007669"/>
    <property type="project" value="UniProtKB-SubCell"/>
</dbReference>
<accession>A0A327QM27</accession>
<organism evidence="9 10">
    <name type="scientific">Chitinophaga skermanii</name>
    <dbReference type="NCBI Taxonomy" id="331697"/>
    <lineage>
        <taxon>Bacteria</taxon>
        <taxon>Pseudomonadati</taxon>
        <taxon>Bacteroidota</taxon>
        <taxon>Chitinophagia</taxon>
        <taxon>Chitinophagales</taxon>
        <taxon>Chitinophagaceae</taxon>
        <taxon>Chitinophaga</taxon>
    </lineage>
</organism>
<comment type="caution">
    <text evidence="9">The sequence shown here is derived from an EMBL/GenBank/DDBJ whole genome shotgun (WGS) entry which is preliminary data.</text>
</comment>
<dbReference type="AlphaFoldDB" id="A0A327QM27"/>
<protein>
    <submittedName>
        <fullName evidence="9">Uncharacterized protein DUF2029</fullName>
    </submittedName>
</protein>
<keyword evidence="5 8" id="KW-1133">Transmembrane helix</keyword>
<comment type="similarity">
    <text evidence="7">Belongs to the glycosyltransferase 87 family.</text>
</comment>
<feature type="transmembrane region" description="Helical" evidence="8">
    <location>
        <begin position="74"/>
        <end position="90"/>
    </location>
</feature>
<dbReference type="Pfam" id="PF09594">
    <property type="entry name" value="GT87"/>
    <property type="match status" value="1"/>
</dbReference>
<feature type="transmembrane region" description="Helical" evidence="8">
    <location>
        <begin position="262"/>
        <end position="278"/>
    </location>
</feature>
<feature type="transmembrane region" description="Helical" evidence="8">
    <location>
        <begin position="337"/>
        <end position="355"/>
    </location>
</feature>
<keyword evidence="2" id="KW-1003">Cell membrane</keyword>
<keyword evidence="3" id="KW-0808">Transferase</keyword>
<reference evidence="9 10" key="1">
    <citation type="submission" date="2018-06" db="EMBL/GenBank/DDBJ databases">
        <title>Genomic Encyclopedia of Archaeal and Bacterial Type Strains, Phase II (KMG-II): from individual species to whole genera.</title>
        <authorList>
            <person name="Goeker M."/>
        </authorList>
    </citation>
    <scope>NUCLEOTIDE SEQUENCE [LARGE SCALE GENOMIC DNA]</scope>
    <source>
        <strain evidence="9 10">DSM 23857</strain>
    </source>
</reference>
<proteinExistence type="inferred from homology"/>
<evidence type="ECO:0000256" key="1">
    <source>
        <dbReference type="ARBA" id="ARBA00004651"/>
    </source>
</evidence>
<feature type="transmembrane region" description="Helical" evidence="8">
    <location>
        <begin position="307"/>
        <end position="325"/>
    </location>
</feature>
<gene>
    <name evidence="9" type="ORF">LX64_02232</name>
</gene>
<evidence type="ECO:0000256" key="4">
    <source>
        <dbReference type="ARBA" id="ARBA00022692"/>
    </source>
</evidence>
<evidence type="ECO:0000313" key="10">
    <source>
        <dbReference type="Proteomes" id="UP000249547"/>
    </source>
</evidence>